<keyword evidence="1" id="KW-0472">Membrane</keyword>
<keyword evidence="1" id="KW-0812">Transmembrane</keyword>
<feature type="transmembrane region" description="Helical" evidence="1">
    <location>
        <begin position="6"/>
        <end position="22"/>
    </location>
</feature>
<sequence length="50" mass="5543">MDTEIVVYLIFCFLALGTLPSFDSRQENYGFISNSSTDFGKSSAMDPTII</sequence>
<reference evidence="2 3" key="1">
    <citation type="journal article" date="2011" name="Science">
        <title>The ecoresponsive genome of Daphnia pulex.</title>
        <authorList>
            <person name="Colbourne J.K."/>
            <person name="Pfrender M.E."/>
            <person name="Gilbert D."/>
            <person name="Thomas W.K."/>
            <person name="Tucker A."/>
            <person name="Oakley T.H."/>
            <person name="Tokishita S."/>
            <person name="Aerts A."/>
            <person name="Arnold G.J."/>
            <person name="Basu M.K."/>
            <person name="Bauer D.J."/>
            <person name="Caceres C.E."/>
            <person name="Carmel L."/>
            <person name="Casola C."/>
            <person name="Choi J.H."/>
            <person name="Detter J.C."/>
            <person name="Dong Q."/>
            <person name="Dusheyko S."/>
            <person name="Eads B.D."/>
            <person name="Frohlich T."/>
            <person name="Geiler-Samerotte K.A."/>
            <person name="Gerlach D."/>
            <person name="Hatcher P."/>
            <person name="Jogdeo S."/>
            <person name="Krijgsveld J."/>
            <person name="Kriventseva E.V."/>
            <person name="Kultz D."/>
            <person name="Laforsch C."/>
            <person name="Lindquist E."/>
            <person name="Lopez J."/>
            <person name="Manak J.R."/>
            <person name="Muller J."/>
            <person name="Pangilinan J."/>
            <person name="Patwardhan R.P."/>
            <person name="Pitluck S."/>
            <person name="Pritham E.J."/>
            <person name="Rechtsteiner A."/>
            <person name="Rho M."/>
            <person name="Rogozin I.B."/>
            <person name="Sakarya O."/>
            <person name="Salamov A."/>
            <person name="Schaack S."/>
            <person name="Shapiro H."/>
            <person name="Shiga Y."/>
            <person name="Skalitzky C."/>
            <person name="Smith Z."/>
            <person name="Souvorov A."/>
            <person name="Sung W."/>
            <person name="Tang Z."/>
            <person name="Tsuchiya D."/>
            <person name="Tu H."/>
            <person name="Vos H."/>
            <person name="Wang M."/>
            <person name="Wolf Y.I."/>
            <person name="Yamagata H."/>
            <person name="Yamada T."/>
            <person name="Ye Y."/>
            <person name="Shaw J.R."/>
            <person name="Andrews J."/>
            <person name="Crease T.J."/>
            <person name="Tang H."/>
            <person name="Lucas S.M."/>
            <person name="Robertson H.M."/>
            <person name="Bork P."/>
            <person name="Koonin E.V."/>
            <person name="Zdobnov E.M."/>
            <person name="Grigoriev I.V."/>
            <person name="Lynch M."/>
            <person name="Boore J.L."/>
        </authorList>
    </citation>
    <scope>NUCLEOTIDE SEQUENCE [LARGE SCALE GENOMIC DNA]</scope>
</reference>
<evidence type="ECO:0000313" key="2">
    <source>
        <dbReference type="EMBL" id="EFX88539.1"/>
    </source>
</evidence>
<protein>
    <submittedName>
        <fullName evidence="2">Uncharacterized protein</fullName>
    </submittedName>
</protein>
<accession>E9FVE3</accession>
<evidence type="ECO:0000313" key="3">
    <source>
        <dbReference type="Proteomes" id="UP000000305"/>
    </source>
</evidence>
<proteinExistence type="predicted"/>
<dbReference type="InParanoid" id="E9FVE3"/>
<evidence type="ECO:0000256" key="1">
    <source>
        <dbReference type="SAM" id="Phobius"/>
    </source>
</evidence>
<dbReference type="Proteomes" id="UP000000305">
    <property type="component" value="Unassembled WGS sequence"/>
</dbReference>
<name>E9FVE3_DAPPU</name>
<keyword evidence="3" id="KW-1185">Reference proteome</keyword>
<dbReference type="EMBL" id="GL732525">
    <property type="protein sequence ID" value="EFX88539.1"/>
    <property type="molecule type" value="Genomic_DNA"/>
</dbReference>
<gene>
    <name evidence="2" type="ORF">DAPPUDRAFT_233669</name>
</gene>
<dbReference type="HOGENOM" id="CLU_3126463_0_0_1"/>
<organism evidence="2 3">
    <name type="scientific">Daphnia pulex</name>
    <name type="common">Water flea</name>
    <dbReference type="NCBI Taxonomy" id="6669"/>
    <lineage>
        <taxon>Eukaryota</taxon>
        <taxon>Metazoa</taxon>
        <taxon>Ecdysozoa</taxon>
        <taxon>Arthropoda</taxon>
        <taxon>Crustacea</taxon>
        <taxon>Branchiopoda</taxon>
        <taxon>Diplostraca</taxon>
        <taxon>Cladocera</taxon>
        <taxon>Anomopoda</taxon>
        <taxon>Daphniidae</taxon>
        <taxon>Daphnia</taxon>
    </lineage>
</organism>
<dbReference type="AlphaFoldDB" id="E9FVE3"/>
<keyword evidence="1" id="KW-1133">Transmembrane helix</keyword>
<dbReference type="KEGG" id="dpx:DAPPUDRAFT_233669"/>